<proteinExistence type="inferred from homology"/>
<keyword evidence="8" id="KW-0732">Signal</keyword>
<dbReference type="Proteomes" id="UP000694871">
    <property type="component" value="Unplaced"/>
</dbReference>
<reference evidence="11" key="1">
    <citation type="submission" date="2025-08" db="UniProtKB">
        <authorList>
            <consortium name="RefSeq"/>
        </authorList>
    </citation>
    <scope>IDENTIFICATION</scope>
</reference>
<dbReference type="PANTHER" id="PTHR22930:SF206">
    <property type="entry name" value="NUCLEASE HARBI1"/>
    <property type="match status" value="1"/>
</dbReference>
<evidence type="ECO:0000313" key="10">
    <source>
        <dbReference type="Proteomes" id="UP000694871"/>
    </source>
</evidence>
<keyword evidence="10" id="KW-1185">Reference proteome</keyword>
<comment type="similarity">
    <text evidence="3">Belongs to the HARBI1 family.</text>
</comment>
<evidence type="ECO:0000256" key="6">
    <source>
        <dbReference type="ARBA" id="ARBA00022801"/>
    </source>
</evidence>
<dbReference type="Pfam" id="PF13359">
    <property type="entry name" value="DDE_Tnp_4"/>
    <property type="match status" value="1"/>
</dbReference>
<keyword evidence="6" id="KW-0378">Hydrolase</keyword>
<comment type="cofactor">
    <cofactor evidence="1">
        <name>a divalent metal cation</name>
        <dbReference type="ChEBI" id="CHEBI:60240"/>
    </cofactor>
</comment>
<name>A0ABM1KRS9_GEKJA</name>
<keyword evidence="5" id="KW-0479">Metal-binding</keyword>
<evidence type="ECO:0000256" key="7">
    <source>
        <dbReference type="ARBA" id="ARBA00023242"/>
    </source>
</evidence>
<evidence type="ECO:0000259" key="9">
    <source>
        <dbReference type="Pfam" id="PF13359"/>
    </source>
</evidence>
<feature type="chain" id="PRO_5047001802" evidence="8">
    <location>
        <begin position="22"/>
        <end position="428"/>
    </location>
</feature>
<protein>
    <submittedName>
        <fullName evidence="11">Nuclease HARBI1</fullName>
    </submittedName>
</protein>
<evidence type="ECO:0000313" key="11">
    <source>
        <dbReference type="RefSeq" id="XP_015276416.1"/>
    </source>
</evidence>
<organism evidence="10 11">
    <name type="scientific">Gekko japonicus</name>
    <name type="common">Schlegel's Japanese gecko</name>
    <dbReference type="NCBI Taxonomy" id="146911"/>
    <lineage>
        <taxon>Eukaryota</taxon>
        <taxon>Metazoa</taxon>
        <taxon>Chordata</taxon>
        <taxon>Craniata</taxon>
        <taxon>Vertebrata</taxon>
        <taxon>Euteleostomi</taxon>
        <taxon>Lepidosauria</taxon>
        <taxon>Squamata</taxon>
        <taxon>Bifurcata</taxon>
        <taxon>Gekkota</taxon>
        <taxon>Gekkonidae</taxon>
        <taxon>Gekkoninae</taxon>
        <taxon>Gekko</taxon>
    </lineage>
</organism>
<dbReference type="PANTHER" id="PTHR22930">
    <property type="match status" value="1"/>
</dbReference>
<evidence type="ECO:0000256" key="2">
    <source>
        <dbReference type="ARBA" id="ARBA00004123"/>
    </source>
</evidence>
<dbReference type="InterPro" id="IPR027806">
    <property type="entry name" value="HARBI1_dom"/>
</dbReference>
<dbReference type="InterPro" id="IPR045249">
    <property type="entry name" value="HARBI1-like"/>
</dbReference>
<keyword evidence="4" id="KW-0540">Nuclease</keyword>
<accession>A0ABM1KRS9</accession>
<feature type="signal peptide" evidence="8">
    <location>
        <begin position="1"/>
        <end position="21"/>
    </location>
</feature>
<evidence type="ECO:0000256" key="1">
    <source>
        <dbReference type="ARBA" id="ARBA00001968"/>
    </source>
</evidence>
<feature type="domain" description="DDE Tnp4" evidence="9">
    <location>
        <begin position="205"/>
        <end position="367"/>
    </location>
</feature>
<evidence type="ECO:0000256" key="3">
    <source>
        <dbReference type="ARBA" id="ARBA00006958"/>
    </source>
</evidence>
<dbReference type="GeneID" id="107118566"/>
<gene>
    <name evidence="11" type="primary">LOC107118566</name>
</gene>
<evidence type="ECO:0000256" key="4">
    <source>
        <dbReference type="ARBA" id="ARBA00022722"/>
    </source>
</evidence>
<dbReference type="RefSeq" id="XP_015276416.1">
    <property type="nucleotide sequence ID" value="XM_015420930.1"/>
</dbReference>
<comment type="subcellular location">
    <subcellularLocation>
        <location evidence="2">Nucleus</location>
    </subcellularLocation>
</comment>
<sequence>MDPKLWTFILFSLRTMMMTLIDEEEENAVSRSRMVRLLYRRFRKRVQVRQVPQSRARFLLQRLAETSGYRRWWVYPRSTDWWDSFVLRVWGEEKWLENFRMTRATFHWLVDCLCGRIERQGTNMRMPIPMEERVAITIWWLANTNCYRQVGEHFGLARSTIAGIVVEVCLAIELELLESVIRPGPYGRAMDGFAKLGFPHCIGAIDGCHIQIRAPVHQSGEYINRKGFFSMLLQGTMDHSGRFINVRVGHSGKNHDAYVFRSSNLFMAMDRVFFVPGNPTVTIDGIQVPPLILGDAAYPIRKWLITPYTGALNRQQAAFNKAYCRARNAVERAFGRLKARWHCLSLKLPIQEENVVPIICACTILHNICEDRGHELTTPLVDTANEAANEATPVVHETPRVADARHKREGQAVRWAITQWMLRQRPPR</sequence>
<evidence type="ECO:0000256" key="8">
    <source>
        <dbReference type="SAM" id="SignalP"/>
    </source>
</evidence>
<evidence type="ECO:0000256" key="5">
    <source>
        <dbReference type="ARBA" id="ARBA00022723"/>
    </source>
</evidence>
<keyword evidence="7" id="KW-0539">Nucleus</keyword>